<evidence type="ECO:0000259" key="5">
    <source>
        <dbReference type="Pfam" id="PF13458"/>
    </source>
</evidence>
<feature type="compositionally biased region" description="Pro residues" evidence="3">
    <location>
        <begin position="111"/>
        <end position="124"/>
    </location>
</feature>
<keyword evidence="7" id="KW-1185">Reference proteome</keyword>
<dbReference type="Pfam" id="PF13458">
    <property type="entry name" value="Peripla_BP_6"/>
    <property type="match status" value="1"/>
</dbReference>
<comment type="caution">
    <text evidence="6">The sequence shown here is derived from an EMBL/GenBank/DDBJ whole genome shotgun (WGS) entry which is preliminary data.</text>
</comment>
<dbReference type="SUPFAM" id="SSF53822">
    <property type="entry name" value="Periplasmic binding protein-like I"/>
    <property type="match status" value="1"/>
</dbReference>
<evidence type="ECO:0000256" key="1">
    <source>
        <dbReference type="ARBA" id="ARBA00010062"/>
    </source>
</evidence>
<gene>
    <name evidence="6" type="ORF">ABT276_30130</name>
</gene>
<feature type="chain" id="PRO_5045493513" evidence="4">
    <location>
        <begin position="24"/>
        <end position="486"/>
    </location>
</feature>
<comment type="similarity">
    <text evidence="1">Belongs to the leucine-binding protein family.</text>
</comment>
<dbReference type="PROSITE" id="PS51257">
    <property type="entry name" value="PROKAR_LIPOPROTEIN"/>
    <property type="match status" value="1"/>
</dbReference>
<dbReference type="InterPro" id="IPR028081">
    <property type="entry name" value="Leu-bd"/>
</dbReference>
<evidence type="ECO:0000313" key="6">
    <source>
        <dbReference type="EMBL" id="MER6617518.1"/>
    </source>
</evidence>
<evidence type="ECO:0000313" key="7">
    <source>
        <dbReference type="Proteomes" id="UP001445472"/>
    </source>
</evidence>
<protein>
    <submittedName>
        <fullName evidence="6">ABC transporter substrate-binding protein</fullName>
    </submittedName>
</protein>
<dbReference type="Proteomes" id="UP001445472">
    <property type="component" value="Unassembled WGS sequence"/>
</dbReference>
<feature type="compositionally biased region" description="Gly residues" evidence="3">
    <location>
        <begin position="83"/>
        <end position="109"/>
    </location>
</feature>
<feature type="domain" description="Leucine-binding protein" evidence="5">
    <location>
        <begin position="127"/>
        <end position="471"/>
    </location>
</feature>
<dbReference type="EMBL" id="JBEPBX010000039">
    <property type="protein sequence ID" value="MER6617518.1"/>
    <property type="molecule type" value="Genomic_DNA"/>
</dbReference>
<dbReference type="Gene3D" id="3.40.50.2300">
    <property type="match status" value="2"/>
</dbReference>
<name>A0ABV1V3B7_9ACTN</name>
<dbReference type="PANTHER" id="PTHR47235:SF1">
    <property type="entry name" value="BLR6548 PROTEIN"/>
    <property type="match status" value="1"/>
</dbReference>
<accession>A0ABV1V3B7</accession>
<reference evidence="6 7" key="1">
    <citation type="submission" date="2024-06" db="EMBL/GenBank/DDBJ databases">
        <title>The Natural Products Discovery Center: Release of the First 8490 Sequenced Strains for Exploring Actinobacteria Biosynthetic Diversity.</title>
        <authorList>
            <person name="Kalkreuter E."/>
            <person name="Kautsar S.A."/>
            <person name="Yang D."/>
            <person name="Bader C.D."/>
            <person name="Teijaro C.N."/>
            <person name="Fluegel L."/>
            <person name="Davis C.M."/>
            <person name="Simpson J.R."/>
            <person name="Lauterbach L."/>
            <person name="Steele A.D."/>
            <person name="Gui C."/>
            <person name="Meng S."/>
            <person name="Li G."/>
            <person name="Viehrig K."/>
            <person name="Ye F."/>
            <person name="Su P."/>
            <person name="Kiefer A.F."/>
            <person name="Nichols A."/>
            <person name="Cepeda A.J."/>
            <person name="Yan W."/>
            <person name="Fan B."/>
            <person name="Jiang Y."/>
            <person name="Adhikari A."/>
            <person name="Zheng C.-J."/>
            <person name="Schuster L."/>
            <person name="Cowan T.M."/>
            <person name="Smanski M.J."/>
            <person name="Chevrette M.G."/>
            <person name="De Carvalho L.P.S."/>
            <person name="Shen B."/>
        </authorList>
    </citation>
    <scope>NUCLEOTIDE SEQUENCE [LARGE SCALE GENOMIC DNA]</scope>
    <source>
        <strain evidence="6 7">NPDC000837</strain>
    </source>
</reference>
<evidence type="ECO:0000256" key="2">
    <source>
        <dbReference type="ARBA" id="ARBA00022729"/>
    </source>
</evidence>
<dbReference type="RefSeq" id="WP_351978583.1">
    <property type="nucleotide sequence ID" value="NZ_JBEPBX010000039.1"/>
</dbReference>
<evidence type="ECO:0000256" key="4">
    <source>
        <dbReference type="SAM" id="SignalP"/>
    </source>
</evidence>
<feature type="signal peptide" evidence="4">
    <location>
        <begin position="1"/>
        <end position="23"/>
    </location>
</feature>
<feature type="region of interest" description="Disordered" evidence="3">
    <location>
        <begin position="40"/>
        <end position="127"/>
    </location>
</feature>
<dbReference type="InterPro" id="IPR028082">
    <property type="entry name" value="Peripla_BP_I"/>
</dbReference>
<organism evidence="6 7">
    <name type="scientific">Streptomyces xantholiticus</name>
    <dbReference type="NCBI Taxonomy" id="68285"/>
    <lineage>
        <taxon>Bacteria</taxon>
        <taxon>Bacillati</taxon>
        <taxon>Actinomycetota</taxon>
        <taxon>Actinomycetes</taxon>
        <taxon>Kitasatosporales</taxon>
        <taxon>Streptomycetaceae</taxon>
        <taxon>Streptomyces</taxon>
    </lineage>
</organism>
<keyword evidence="2 4" id="KW-0732">Signal</keyword>
<evidence type="ECO:0000256" key="3">
    <source>
        <dbReference type="SAM" id="MobiDB-lite"/>
    </source>
</evidence>
<proteinExistence type="inferred from homology"/>
<dbReference type="PANTHER" id="PTHR47235">
    <property type="entry name" value="BLR6548 PROTEIN"/>
    <property type="match status" value="1"/>
</dbReference>
<sequence length="486" mass="49810">MIRRRSRQIGVAAVALAFAVVSGCGQKPGVSGLYAGPGGSSGQGAAAGELGGIGTDGQPVDPGALDTGTQGAGAGTGTDAAGTGAGTGTGTGTGTGGTGDRGGSGGGTSGPVPPGIGDPTPLKPGEPIKIGVHAPVTGAAAIPQNSIEHAVGVYADYINKKGGINGRKLHVKLENDNFDPSTAVSKCKSFIEQKYFLVIGSAGADQIDACARYANSRQWPYISGGVHESNPRLGSLNALQTYFAAYLTYEQQAPVITREIRAAFSGQKVGLIVAENDNLDNYAKVQGNSLKQAFGTKLVLNDRAPKKIQAEATSIAAKICNSGAKAVVWNASPGGLVNVSKALTCSVKFYGPGNTSGLNVVATGGCPQIDGARFFSSFPQLDRMDSIDPEFRKAYKAKNGGADPDDIAINAWGLEKLVGQMLQAAGKNLSHRTFMAALNSGKTFDAGVFPSVKFAPNTRFGGSAMYLLEADCGSRQYKTRPGRYKP</sequence>